<evidence type="ECO:0000313" key="2">
    <source>
        <dbReference type="EMBL" id="AHF05022.1"/>
    </source>
</evidence>
<dbReference type="Proteomes" id="UP000005275">
    <property type="component" value="Chromosome"/>
</dbReference>
<sequence>MAADRWWLVADDWRLTADGWRLTTGGWLLVADGWRPVAGSRDPSPHPASALRQSWSSRSNRRLASGGPQEPAA</sequence>
<evidence type="ECO:0000313" key="3">
    <source>
        <dbReference type="Proteomes" id="UP000005275"/>
    </source>
</evidence>
<dbReference type="EMBL" id="CP007031">
    <property type="protein sequence ID" value="AHF05022.1"/>
    <property type="molecule type" value="Genomic_DNA"/>
</dbReference>
<dbReference type="HOGENOM" id="CLU_2700425_0_0_6"/>
<keyword evidence="3" id="KW-1185">Reference proteome</keyword>
<organism evidence="2 3">
    <name type="scientific">Marichromatium purpuratum 984</name>
    <dbReference type="NCBI Taxonomy" id="765910"/>
    <lineage>
        <taxon>Bacteria</taxon>
        <taxon>Pseudomonadati</taxon>
        <taxon>Pseudomonadota</taxon>
        <taxon>Gammaproteobacteria</taxon>
        <taxon>Chromatiales</taxon>
        <taxon>Chromatiaceae</taxon>
        <taxon>Marichromatium</taxon>
    </lineage>
</organism>
<dbReference type="GO" id="GO:0016740">
    <property type="term" value="F:transferase activity"/>
    <property type="evidence" value="ECO:0007669"/>
    <property type="project" value="UniProtKB-KW"/>
</dbReference>
<keyword evidence="2" id="KW-0808">Transferase</keyword>
<accession>W0E2P6</accession>
<evidence type="ECO:0000256" key="1">
    <source>
        <dbReference type="SAM" id="MobiDB-lite"/>
    </source>
</evidence>
<protein>
    <submittedName>
        <fullName evidence="2">Phosphotransferase</fullName>
    </submittedName>
</protein>
<name>W0E2P6_MARPU</name>
<gene>
    <name evidence="2" type="ORF">MARPU_15080</name>
</gene>
<reference evidence="2 3" key="1">
    <citation type="submission" date="2013-12" db="EMBL/GenBank/DDBJ databases">
        <authorList>
            <consortium name="DOE Joint Genome Institute"/>
            <person name="Bryant D.A."/>
            <person name="Huntemann M."/>
            <person name="Han J."/>
            <person name="Chen A."/>
            <person name="Kyrpides N."/>
            <person name="Mavromatis K."/>
            <person name="Markowitz V."/>
            <person name="Palaniappan K."/>
            <person name="Ivanova N."/>
            <person name="Schaumberg A."/>
            <person name="Pati A."/>
            <person name="Liolios K."/>
            <person name="Nordberg H.P."/>
            <person name="Cantor M.N."/>
            <person name="Hua S.X."/>
            <person name="Woyke T."/>
        </authorList>
    </citation>
    <scope>NUCLEOTIDE SEQUENCE [LARGE SCALE GENOMIC DNA]</scope>
    <source>
        <strain evidence="2 3">984</strain>
    </source>
</reference>
<dbReference type="KEGG" id="mpur:MARPU_15080"/>
<dbReference type="AlphaFoldDB" id="W0E2P6"/>
<feature type="region of interest" description="Disordered" evidence="1">
    <location>
        <begin position="36"/>
        <end position="73"/>
    </location>
</feature>
<proteinExistence type="predicted"/>